<comment type="similarity">
    <text evidence="1">Belongs to the LysR transcriptional regulatory family.</text>
</comment>
<dbReference type="InterPro" id="IPR000847">
    <property type="entry name" value="LysR_HTH_N"/>
</dbReference>
<name>A0ABT1JIV5_ACTCY</name>
<dbReference type="Pfam" id="PF00126">
    <property type="entry name" value="HTH_1"/>
    <property type="match status" value="1"/>
</dbReference>
<keyword evidence="4" id="KW-0804">Transcription</keyword>
<dbReference type="SUPFAM" id="SSF46785">
    <property type="entry name" value="Winged helix' DNA-binding domain"/>
    <property type="match status" value="1"/>
</dbReference>
<dbReference type="PRINTS" id="PR00039">
    <property type="entry name" value="HTHLYSR"/>
</dbReference>
<dbReference type="EMBL" id="AUBJ02000001">
    <property type="protein sequence ID" value="MCP2332450.1"/>
    <property type="molecule type" value="Genomic_DNA"/>
</dbReference>
<dbReference type="PROSITE" id="PS50931">
    <property type="entry name" value="HTH_LYSR"/>
    <property type="match status" value="1"/>
</dbReference>
<dbReference type="Gene3D" id="3.40.190.10">
    <property type="entry name" value="Periplasmic binding protein-like II"/>
    <property type="match status" value="2"/>
</dbReference>
<evidence type="ECO:0000313" key="7">
    <source>
        <dbReference type="Proteomes" id="UP000791080"/>
    </source>
</evidence>
<evidence type="ECO:0000313" key="6">
    <source>
        <dbReference type="EMBL" id="MCP2332450.1"/>
    </source>
</evidence>
<evidence type="ECO:0000256" key="2">
    <source>
        <dbReference type="ARBA" id="ARBA00023015"/>
    </source>
</evidence>
<dbReference type="Proteomes" id="UP000791080">
    <property type="component" value="Unassembled WGS sequence"/>
</dbReference>
<organism evidence="6 7">
    <name type="scientific">Actinoalloteichus caeruleus DSM 43889</name>
    <dbReference type="NCBI Taxonomy" id="1120930"/>
    <lineage>
        <taxon>Bacteria</taxon>
        <taxon>Bacillati</taxon>
        <taxon>Actinomycetota</taxon>
        <taxon>Actinomycetes</taxon>
        <taxon>Pseudonocardiales</taxon>
        <taxon>Pseudonocardiaceae</taxon>
        <taxon>Actinoalloteichus</taxon>
        <taxon>Actinoalloteichus cyanogriseus</taxon>
    </lineage>
</organism>
<evidence type="ECO:0000256" key="3">
    <source>
        <dbReference type="ARBA" id="ARBA00023125"/>
    </source>
</evidence>
<dbReference type="GO" id="GO:0003677">
    <property type="term" value="F:DNA binding"/>
    <property type="evidence" value="ECO:0007669"/>
    <property type="project" value="UniProtKB-KW"/>
</dbReference>
<dbReference type="InterPro" id="IPR036390">
    <property type="entry name" value="WH_DNA-bd_sf"/>
</dbReference>
<feature type="domain" description="HTH lysR-type" evidence="5">
    <location>
        <begin position="16"/>
        <end position="73"/>
    </location>
</feature>
<reference evidence="6 7" key="2">
    <citation type="submission" date="2022-06" db="EMBL/GenBank/DDBJ databases">
        <title>Genomic Encyclopedia of Type Strains, Phase I: the one thousand microbial genomes (KMG-I) project.</title>
        <authorList>
            <person name="Kyrpides N."/>
        </authorList>
    </citation>
    <scope>NUCLEOTIDE SEQUENCE [LARGE SCALE GENOMIC DNA]</scope>
    <source>
        <strain evidence="6 7">DSM 43889</strain>
    </source>
</reference>
<evidence type="ECO:0000259" key="5">
    <source>
        <dbReference type="PROSITE" id="PS50931"/>
    </source>
</evidence>
<dbReference type="SUPFAM" id="SSF53850">
    <property type="entry name" value="Periplasmic binding protein-like II"/>
    <property type="match status" value="1"/>
</dbReference>
<dbReference type="Gene3D" id="1.10.10.10">
    <property type="entry name" value="Winged helix-like DNA-binding domain superfamily/Winged helix DNA-binding domain"/>
    <property type="match status" value="1"/>
</dbReference>
<comment type="caution">
    <text evidence="6">The sequence shown here is derived from an EMBL/GenBank/DDBJ whole genome shotgun (WGS) entry which is preliminary data.</text>
</comment>
<accession>A0ABT1JIV5</accession>
<sequence length="315" mass="33371">MKSDGVHRGSRYRGQVDTNLLRTFLAVARTGNFTRAGLELHVVQSTVTSHVRALESELGVRLLDRLPSGARLTQVGRRVAELARGVLDAEHQLLLGARGGDVVEGEVVIGATESVCAYRLPPVVAGLMTSFPDLRVRLHPLGTAAALRELSRADGGVDIALVLEEEVAGDHAVTRIGREPVALVAGAEHPAASGPQSWHDLAGYTYFLMEEGCHYTDRFLRDLRAATGGRPRVTHFGSVEAARSCVEAGLGLSVLPVVAVGGPLAERTLLRVDGPVLAEVPLLLVTSARRWASPAVTAVAEAIARSVGPPPRGRL</sequence>
<evidence type="ECO:0000256" key="4">
    <source>
        <dbReference type="ARBA" id="ARBA00023163"/>
    </source>
</evidence>
<gene>
    <name evidence="6" type="ORF">G443_002720</name>
</gene>
<reference evidence="6 7" key="1">
    <citation type="submission" date="2013-07" db="EMBL/GenBank/DDBJ databases">
        <authorList>
            <consortium name="DOE Joint Genome Institute"/>
            <person name="Reeve W."/>
            <person name="Huntemann M."/>
            <person name="Han J."/>
            <person name="Chen A."/>
            <person name="Kyrpides N."/>
            <person name="Mavromatis K."/>
            <person name="Markowitz V."/>
            <person name="Palaniappan K."/>
            <person name="Ivanova N."/>
            <person name="Schaumberg A."/>
            <person name="Pati A."/>
            <person name="Liolios K."/>
            <person name="Nordberg H.P."/>
            <person name="Cantor M.N."/>
            <person name="Hua S.X."/>
            <person name="Woyke T."/>
        </authorList>
    </citation>
    <scope>NUCLEOTIDE SEQUENCE [LARGE SCALE GENOMIC DNA]</scope>
    <source>
        <strain evidence="6 7">DSM 43889</strain>
    </source>
</reference>
<keyword evidence="2" id="KW-0805">Transcription regulation</keyword>
<dbReference type="InterPro" id="IPR036388">
    <property type="entry name" value="WH-like_DNA-bd_sf"/>
</dbReference>
<protein>
    <submittedName>
        <fullName evidence="6">DNA-binding transcriptional regulator, LysR family</fullName>
    </submittedName>
</protein>
<keyword evidence="3 6" id="KW-0238">DNA-binding</keyword>
<keyword evidence="7" id="KW-1185">Reference proteome</keyword>
<dbReference type="PANTHER" id="PTHR30126:SF39">
    <property type="entry name" value="HTH-TYPE TRANSCRIPTIONAL REGULATOR CYSL"/>
    <property type="match status" value="1"/>
</dbReference>
<dbReference type="InterPro" id="IPR005119">
    <property type="entry name" value="LysR_subst-bd"/>
</dbReference>
<proteinExistence type="inferred from homology"/>
<evidence type="ECO:0000256" key="1">
    <source>
        <dbReference type="ARBA" id="ARBA00009437"/>
    </source>
</evidence>
<dbReference type="Pfam" id="PF03466">
    <property type="entry name" value="LysR_substrate"/>
    <property type="match status" value="1"/>
</dbReference>
<dbReference type="PANTHER" id="PTHR30126">
    <property type="entry name" value="HTH-TYPE TRANSCRIPTIONAL REGULATOR"/>
    <property type="match status" value="1"/>
</dbReference>
<dbReference type="CDD" id="cd05466">
    <property type="entry name" value="PBP2_LTTR_substrate"/>
    <property type="match status" value="1"/>
</dbReference>